<feature type="compositionally biased region" description="Low complexity" evidence="1">
    <location>
        <begin position="1"/>
        <end position="15"/>
    </location>
</feature>
<dbReference type="EMBL" id="PVNH01000001">
    <property type="protein sequence ID" value="PRX51258.1"/>
    <property type="molecule type" value="Genomic_DNA"/>
</dbReference>
<evidence type="ECO:0000313" key="3">
    <source>
        <dbReference type="Proteomes" id="UP000238362"/>
    </source>
</evidence>
<comment type="caution">
    <text evidence="2">The sequence shown here is derived from an EMBL/GenBank/DDBJ whole genome shotgun (WGS) entry which is preliminary data.</text>
</comment>
<feature type="region of interest" description="Disordered" evidence="1">
    <location>
        <begin position="1"/>
        <end position="79"/>
    </location>
</feature>
<sequence>MTKAASAAATELAAAGVGGADQDEVARAAGTALLGTGASTPPVSPAAPTSGSRCPWPRIPRSPGPGGGRGAGGRAALRR</sequence>
<keyword evidence="3" id="KW-1185">Reference proteome</keyword>
<feature type="compositionally biased region" description="Low complexity" evidence="1">
    <location>
        <begin position="28"/>
        <end position="56"/>
    </location>
</feature>
<reference evidence="2 3" key="1">
    <citation type="submission" date="2018-03" db="EMBL/GenBank/DDBJ databases">
        <title>Genomic Encyclopedia of Type Strains, Phase III (KMG-III): the genomes of soil and plant-associated and newly described type strains.</title>
        <authorList>
            <person name="Whitman W."/>
        </authorList>
    </citation>
    <scope>NUCLEOTIDE SEQUENCE [LARGE SCALE GENOMIC DNA]</scope>
    <source>
        <strain evidence="2 3">CGMCC 4.7125</strain>
    </source>
</reference>
<name>A0A2T0M3E0_9PSEU</name>
<accession>A0A2T0M3E0</accession>
<dbReference type="Proteomes" id="UP000238362">
    <property type="component" value="Unassembled WGS sequence"/>
</dbReference>
<proteinExistence type="predicted"/>
<dbReference type="AlphaFoldDB" id="A0A2T0M3E0"/>
<gene>
    <name evidence="2" type="ORF">B0I33_101411</name>
</gene>
<evidence type="ECO:0000256" key="1">
    <source>
        <dbReference type="SAM" id="MobiDB-lite"/>
    </source>
</evidence>
<dbReference type="RefSeq" id="WP_181193144.1">
    <property type="nucleotide sequence ID" value="NZ_PVNH01000001.1"/>
</dbReference>
<evidence type="ECO:0000313" key="2">
    <source>
        <dbReference type="EMBL" id="PRX51258.1"/>
    </source>
</evidence>
<organism evidence="2 3">
    <name type="scientific">Prauserella shujinwangii</name>
    <dbReference type="NCBI Taxonomy" id="1453103"/>
    <lineage>
        <taxon>Bacteria</taxon>
        <taxon>Bacillati</taxon>
        <taxon>Actinomycetota</taxon>
        <taxon>Actinomycetes</taxon>
        <taxon>Pseudonocardiales</taxon>
        <taxon>Pseudonocardiaceae</taxon>
        <taxon>Prauserella</taxon>
    </lineage>
</organism>
<feature type="compositionally biased region" description="Gly residues" evidence="1">
    <location>
        <begin position="64"/>
        <end position="73"/>
    </location>
</feature>
<protein>
    <submittedName>
        <fullName evidence="2">Uncharacterized protein</fullName>
    </submittedName>
</protein>